<evidence type="ECO:0000313" key="3">
    <source>
        <dbReference type="Proteomes" id="UP001260090"/>
    </source>
</evidence>
<dbReference type="GeneID" id="93007313"/>
<organism evidence="2 3">
    <name type="scientific">Bacillus tropicus</name>
    <dbReference type="NCBI Taxonomy" id="2026188"/>
    <lineage>
        <taxon>Bacteria</taxon>
        <taxon>Bacillati</taxon>
        <taxon>Bacillota</taxon>
        <taxon>Bacilli</taxon>
        <taxon>Bacillales</taxon>
        <taxon>Bacillaceae</taxon>
        <taxon>Bacillus</taxon>
        <taxon>Bacillus cereus group</taxon>
    </lineage>
</organism>
<accession>A0ABD7ZVW4</accession>
<keyword evidence="1" id="KW-0732">Signal</keyword>
<dbReference type="AlphaFoldDB" id="A0ABD7ZVW4"/>
<name>A0ABD7ZVW4_9BACI</name>
<protein>
    <submittedName>
        <fullName evidence="2">Uncharacterized protein</fullName>
    </submittedName>
</protein>
<dbReference type="EMBL" id="CP119875">
    <property type="protein sequence ID" value="WMY17046.1"/>
    <property type="molecule type" value="Genomic_DNA"/>
</dbReference>
<evidence type="ECO:0000256" key="1">
    <source>
        <dbReference type="SAM" id="SignalP"/>
    </source>
</evidence>
<reference evidence="2 3" key="1">
    <citation type="submission" date="2023-03" db="EMBL/GenBank/DDBJ databases">
        <title>Plant growth-promoting bacteria for biocontrol of bacterial wilt in tomato.</title>
        <authorList>
            <person name="Song J."/>
            <person name="Jin Y.J."/>
        </authorList>
    </citation>
    <scope>NUCLEOTIDE SEQUENCE [LARGE SCALE GENOMIC DNA]</scope>
    <source>
        <strain evidence="2 3">T36S-23</strain>
    </source>
</reference>
<evidence type="ECO:0000313" key="2">
    <source>
        <dbReference type="EMBL" id="WMY17046.1"/>
    </source>
</evidence>
<dbReference type="RefSeq" id="WP_001978150.1">
    <property type="nucleotide sequence ID" value="NZ_CP065743.1"/>
</dbReference>
<gene>
    <name evidence="2" type="ORF">P3F89_08405</name>
</gene>
<proteinExistence type="predicted"/>
<feature type="signal peptide" evidence="1">
    <location>
        <begin position="1"/>
        <end position="27"/>
    </location>
</feature>
<dbReference type="Proteomes" id="UP001260090">
    <property type="component" value="Chromosome"/>
</dbReference>
<feature type="chain" id="PRO_5044828148" evidence="1">
    <location>
        <begin position="28"/>
        <end position="129"/>
    </location>
</feature>
<sequence>MKKLGKTILSAAILSSGILLGTSDAFAMGSKGHSNLTLSTDANNYGRGATSIDVKVSTTAGNIAVELYKKGNNNPVARQDVEFGINGGSKTFHFYTSGLTSGQYDVVASGGWGSSNWHRELTSYINVSR</sequence>